<feature type="compositionally biased region" description="Acidic residues" evidence="2">
    <location>
        <begin position="926"/>
        <end position="936"/>
    </location>
</feature>
<feature type="region of interest" description="Disordered" evidence="2">
    <location>
        <begin position="657"/>
        <end position="699"/>
    </location>
</feature>
<evidence type="ECO:0000256" key="1">
    <source>
        <dbReference type="SAM" id="Coils"/>
    </source>
</evidence>
<dbReference type="Proteomes" id="UP001165160">
    <property type="component" value="Unassembled WGS sequence"/>
</dbReference>
<dbReference type="GO" id="GO:0032982">
    <property type="term" value="C:myosin filament"/>
    <property type="evidence" value="ECO:0007669"/>
    <property type="project" value="TreeGrafter"/>
</dbReference>
<feature type="compositionally biased region" description="Acidic residues" evidence="2">
    <location>
        <begin position="1083"/>
        <end position="1106"/>
    </location>
</feature>
<feature type="domain" description="WW" evidence="3">
    <location>
        <begin position="1180"/>
        <end position="1213"/>
    </location>
</feature>
<evidence type="ECO:0000313" key="4">
    <source>
        <dbReference type="EMBL" id="GMH85464.1"/>
    </source>
</evidence>
<dbReference type="InterPro" id="IPR036020">
    <property type="entry name" value="WW_dom_sf"/>
</dbReference>
<feature type="compositionally biased region" description="Polar residues" evidence="2">
    <location>
        <begin position="1266"/>
        <end position="1288"/>
    </location>
</feature>
<gene>
    <name evidence="4" type="ORF">TrVE_jg5310</name>
</gene>
<feature type="compositionally biased region" description="Polar residues" evidence="2">
    <location>
        <begin position="659"/>
        <end position="668"/>
    </location>
</feature>
<feature type="region of interest" description="Disordered" evidence="2">
    <location>
        <begin position="145"/>
        <end position="233"/>
    </location>
</feature>
<dbReference type="PROSITE" id="PS50020">
    <property type="entry name" value="WW_DOMAIN_2"/>
    <property type="match status" value="2"/>
</dbReference>
<dbReference type="Pfam" id="PF00397">
    <property type="entry name" value="WW"/>
    <property type="match status" value="1"/>
</dbReference>
<dbReference type="CDD" id="cd00201">
    <property type="entry name" value="WW"/>
    <property type="match status" value="2"/>
</dbReference>
<dbReference type="GO" id="GO:0005737">
    <property type="term" value="C:cytoplasm"/>
    <property type="evidence" value="ECO:0007669"/>
    <property type="project" value="TreeGrafter"/>
</dbReference>
<dbReference type="EMBL" id="BRXX01000049">
    <property type="protein sequence ID" value="GMH85464.1"/>
    <property type="molecule type" value="Genomic_DNA"/>
</dbReference>
<reference evidence="5" key="1">
    <citation type="journal article" date="2023" name="Commun. Biol.">
        <title>Genome analysis of Parmales, the sister group of diatoms, reveals the evolutionary specialization of diatoms from phago-mixotrophs to photoautotrophs.</title>
        <authorList>
            <person name="Ban H."/>
            <person name="Sato S."/>
            <person name="Yoshikawa S."/>
            <person name="Yamada K."/>
            <person name="Nakamura Y."/>
            <person name="Ichinomiya M."/>
            <person name="Sato N."/>
            <person name="Blanc-Mathieu R."/>
            <person name="Endo H."/>
            <person name="Kuwata A."/>
            <person name="Ogata H."/>
        </authorList>
    </citation>
    <scope>NUCLEOTIDE SEQUENCE [LARGE SCALE GENOMIC DNA]</scope>
    <source>
        <strain evidence="5">NIES 3699</strain>
    </source>
</reference>
<dbReference type="GO" id="GO:0051015">
    <property type="term" value="F:actin filament binding"/>
    <property type="evidence" value="ECO:0007669"/>
    <property type="project" value="TreeGrafter"/>
</dbReference>
<evidence type="ECO:0000313" key="5">
    <source>
        <dbReference type="Proteomes" id="UP001165160"/>
    </source>
</evidence>
<feature type="compositionally biased region" description="Basic and acidic residues" evidence="2">
    <location>
        <begin position="1107"/>
        <end position="1121"/>
    </location>
</feature>
<dbReference type="InterPro" id="IPR001202">
    <property type="entry name" value="WW_dom"/>
</dbReference>
<feature type="coiled-coil region" evidence="1">
    <location>
        <begin position="244"/>
        <end position="295"/>
    </location>
</feature>
<evidence type="ECO:0000256" key="2">
    <source>
        <dbReference type="SAM" id="MobiDB-lite"/>
    </source>
</evidence>
<feature type="compositionally biased region" description="Acidic residues" evidence="2">
    <location>
        <begin position="1052"/>
        <end position="1075"/>
    </location>
</feature>
<dbReference type="SUPFAM" id="SSF51045">
    <property type="entry name" value="WW domain"/>
    <property type="match status" value="2"/>
</dbReference>
<dbReference type="PANTHER" id="PTHR45615">
    <property type="entry name" value="MYOSIN HEAVY CHAIN, NON-MUSCLE"/>
    <property type="match status" value="1"/>
</dbReference>
<feature type="region of interest" description="Disordered" evidence="2">
    <location>
        <begin position="1"/>
        <end position="27"/>
    </location>
</feature>
<feature type="region of interest" description="Disordered" evidence="2">
    <location>
        <begin position="1240"/>
        <end position="1296"/>
    </location>
</feature>
<sequence length="1379" mass="153863">MDQVSTPNGPDTPISLLLSPAPSSASTLPLNSSINGATGVAVDVSPPITSRLHQKNTPSTLDSVIKHRRSELRRLQKIRAAKDEQTGGVHALIARARASLTPGGSRSISSNTSQYNNNNNAVRTPYSARSQNRFRKNVLFASPVSVPHSVPSANESENISPLNDPSPLSNSNKYERFASKWGTLDGSTGGPGFPGSHSKRRVRTDEGDNDSQESPPHSSLSPLTPSNNGAVAYDPTTHRLVRQLQGEQEGHAAALLRIKELEERVLKSMEVERKVEENLSRVKLLEEELAVERQRKMASEFAMEQRQPELATPPKPIIQQEHTPNAASLRKIKDLERQLLKSGEKSASAVNKVRALEQQLEDERLRKIKELEAEEKLNEEELRIASELAGKVEALEEQLERERLEREQTARLLKERDAAAEQERREHEAQLERERLEREEAARLLKEREAAAEQERKEHEARLAREQIEKQDAERAYQIKLEEERQRVAEEQRRAREEAANEFELKMQKERQSIEFKDAEALETIRALEEQLERERIEKEEAAKAFESVLSSPPPPDNEALKRIQALEEQLERERMEAAAALEISRKSAPPLADLEAHEKIKFLEQQLELEKQKPQPEPTASEPTENKAQLSILCYLVASYSRRAQVRWAFQMLKRPDSPSSEVSSLQHSNKPTPSHSPNPSSPPSPIQTPHPSSTSLVSLNSSFNELVTNSASGFSLPAMLQLDQKGPTPLKPKARYSMSPTSPSTNFDTLKDYYESASPSVFATFSSELAKYTVRVCGKDGGKGDLFALSKTSDEDYATSFDPRDPTTIQIHANVFADRSFFVLALSTLVDGDGKRYELPTESCVLYIDEDGNEKEYGVNELAEECLSTRASYCTSLIAAATAIQAATPRKLIKALANNKNKDRATVERVIEEVVGESGSFEAGLDEDDDEEDGNERGEEQEVQEQEQEEEEEKEEVIANEDSRHRFESGAPFGNGTEGGETEEEEEEEEYAEESESEEEGEEELPSIIVEESEAISSQSPLRVIEDDVEEDEDNFVQEEHLHQVHQFEEEGEEEEEEEEEEEKEDQQVEIEIVEEKSNDSFDDDDSGEDNDDNNDEGEEEESEEHLPEATETETETKTETTQTAVAPPVSVPLPEGMPPLPEGWVALQTADGQYYFCCEATGESTWQHPGMEALAPVPPQDIWCMFVDDSGKKYYYNPARNLNQWELPQDVTQYVDTTDGDKLKEVEKVIVEQHPDNLVGVDNDGVNTSVNLGDKSPPRLMSELSNSPTSSQQPHLAPHPSTSPKGTHEYGTGDLKDVNLVKEIQPTHSFKVETEQLTPPPPLKGGGGLGFTGFVRRVLTTSTVSAAITVGAAVYAADPDAIMALKNEYDVYHQAY</sequence>
<keyword evidence="1" id="KW-0175">Coiled coil</keyword>
<feature type="compositionally biased region" description="Pro residues" evidence="2">
    <location>
        <begin position="676"/>
        <end position="690"/>
    </location>
</feature>
<feature type="compositionally biased region" description="Acidic residues" evidence="2">
    <location>
        <begin position="943"/>
        <end position="961"/>
    </location>
</feature>
<dbReference type="PANTHER" id="PTHR45615:SF40">
    <property type="entry name" value="MYOSIN HEAVY CHAIN, NON-MUSCLE"/>
    <property type="match status" value="1"/>
</dbReference>
<feature type="region of interest" description="Disordered" evidence="2">
    <location>
        <begin position="99"/>
        <end position="129"/>
    </location>
</feature>
<feature type="region of interest" description="Disordered" evidence="2">
    <location>
        <begin position="725"/>
        <end position="745"/>
    </location>
</feature>
<keyword evidence="5" id="KW-1185">Reference proteome</keyword>
<feature type="compositionally biased region" description="Acidic residues" evidence="2">
    <location>
        <begin position="1029"/>
        <end position="1039"/>
    </location>
</feature>
<dbReference type="SMART" id="SM00456">
    <property type="entry name" value="WW"/>
    <property type="match status" value="2"/>
</dbReference>
<feature type="compositionally biased region" description="Low complexity" evidence="2">
    <location>
        <begin position="145"/>
        <end position="172"/>
    </location>
</feature>
<feature type="compositionally biased region" description="Low complexity" evidence="2">
    <location>
        <begin position="107"/>
        <end position="120"/>
    </location>
</feature>
<accession>A0A9W7BEY1</accession>
<feature type="compositionally biased region" description="Acidic residues" evidence="2">
    <location>
        <begin position="982"/>
        <end position="1007"/>
    </location>
</feature>
<feature type="compositionally biased region" description="Low complexity" evidence="2">
    <location>
        <begin position="12"/>
        <end position="27"/>
    </location>
</feature>
<feature type="compositionally biased region" description="Low complexity" evidence="2">
    <location>
        <begin position="214"/>
        <end position="226"/>
    </location>
</feature>
<feature type="domain" description="WW" evidence="3">
    <location>
        <begin position="1141"/>
        <end position="1174"/>
    </location>
</feature>
<feature type="region of interest" description="Disordered" evidence="2">
    <location>
        <begin position="446"/>
        <end position="469"/>
    </location>
</feature>
<dbReference type="PROSITE" id="PS01159">
    <property type="entry name" value="WW_DOMAIN_1"/>
    <property type="match status" value="2"/>
</dbReference>
<feature type="region of interest" description="Disordered" evidence="2">
    <location>
        <begin position="915"/>
        <end position="1136"/>
    </location>
</feature>
<feature type="compositionally biased region" description="Basic and acidic residues" evidence="2">
    <location>
        <begin position="1040"/>
        <end position="1051"/>
    </location>
</feature>
<proteinExistence type="predicted"/>
<name>A0A9W7BEY1_9STRA</name>
<dbReference type="GO" id="GO:0000146">
    <property type="term" value="F:microfilament motor activity"/>
    <property type="evidence" value="ECO:0007669"/>
    <property type="project" value="TreeGrafter"/>
</dbReference>
<comment type="caution">
    <text evidence="4">The sequence shown here is derived from an EMBL/GenBank/DDBJ whole genome shotgun (WGS) entry which is preliminary data.</text>
</comment>
<evidence type="ECO:0000259" key="3">
    <source>
        <dbReference type="PROSITE" id="PS50020"/>
    </source>
</evidence>
<protein>
    <recommendedName>
        <fullName evidence="3">WW domain-containing protein</fullName>
    </recommendedName>
</protein>
<dbReference type="GO" id="GO:0016460">
    <property type="term" value="C:myosin II complex"/>
    <property type="evidence" value="ECO:0007669"/>
    <property type="project" value="TreeGrafter"/>
</dbReference>
<feature type="region of interest" description="Disordered" evidence="2">
    <location>
        <begin position="414"/>
        <end position="433"/>
    </location>
</feature>
<feature type="compositionally biased region" description="Low complexity" evidence="2">
    <location>
        <begin position="1008"/>
        <end position="1022"/>
    </location>
</feature>
<organism evidence="4 5">
    <name type="scientific">Triparma verrucosa</name>
    <dbReference type="NCBI Taxonomy" id="1606542"/>
    <lineage>
        <taxon>Eukaryota</taxon>
        <taxon>Sar</taxon>
        <taxon>Stramenopiles</taxon>
        <taxon>Ochrophyta</taxon>
        <taxon>Bolidophyceae</taxon>
        <taxon>Parmales</taxon>
        <taxon>Triparmaceae</taxon>
        <taxon>Triparma</taxon>
    </lineage>
</organism>
<dbReference type="Gene3D" id="2.20.70.10">
    <property type="match status" value="2"/>
</dbReference>